<evidence type="ECO:0000313" key="2">
    <source>
        <dbReference type="EMBL" id="ATE52067.1"/>
    </source>
</evidence>
<accession>A0A290YZ86</accession>
<dbReference type="Proteomes" id="UP000218505">
    <property type="component" value="Chromosome"/>
</dbReference>
<dbReference type="AlphaFoldDB" id="A0A290YZ86"/>
<keyword evidence="3" id="KW-1185">Reference proteome</keyword>
<keyword evidence="1" id="KW-0812">Transmembrane</keyword>
<dbReference type="EMBL" id="CP023445">
    <property type="protein sequence ID" value="ATE52067.1"/>
    <property type="molecule type" value="Genomic_DNA"/>
</dbReference>
<sequence>MEMKGKGCLVNLAALVAGAFGGVALTAVTGVLLFMPSTDVISSKPTEGDKPGIYVKESTRFFGGTTHEVWLGCVERAHVIEVPTGWEPIPEVEYTGTGLDLVFPDGGRISVPEAKYAGDYC</sequence>
<feature type="transmembrane region" description="Helical" evidence="1">
    <location>
        <begin position="12"/>
        <end position="35"/>
    </location>
</feature>
<evidence type="ECO:0000313" key="3">
    <source>
        <dbReference type="Proteomes" id="UP000218505"/>
    </source>
</evidence>
<reference evidence="2" key="1">
    <citation type="submission" date="2017-09" db="EMBL/GenBank/DDBJ databases">
        <title>Complete Genome Sequence of ansamitocin-producing Bacterium Actinosynnema pretiosum X47.</title>
        <authorList>
            <person name="Cao G."/>
            <person name="Zong G."/>
            <person name="Zhong C."/>
            <person name="Fu J."/>
        </authorList>
    </citation>
    <scope>NUCLEOTIDE SEQUENCE [LARGE SCALE GENOMIC DNA]</scope>
    <source>
        <strain evidence="2">X47</strain>
    </source>
</reference>
<protein>
    <submittedName>
        <fullName evidence="2">Uncharacterized protein</fullName>
    </submittedName>
</protein>
<evidence type="ECO:0000256" key="1">
    <source>
        <dbReference type="SAM" id="Phobius"/>
    </source>
</evidence>
<keyword evidence="1" id="KW-0472">Membrane</keyword>
<keyword evidence="1" id="KW-1133">Transmembrane helix</keyword>
<proteinExistence type="predicted"/>
<dbReference type="KEGG" id="apre:CNX65_01165"/>
<dbReference type="RefSeq" id="WP_096491104.1">
    <property type="nucleotide sequence ID" value="NZ_CP023445.1"/>
</dbReference>
<organism evidence="2 3">
    <name type="scientific">Actinosynnema pretiosum</name>
    <dbReference type="NCBI Taxonomy" id="42197"/>
    <lineage>
        <taxon>Bacteria</taxon>
        <taxon>Bacillati</taxon>
        <taxon>Actinomycetota</taxon>
        <taxon>Actinomycetes</taxon>
        <taxon>Pseudonocardiales</taxon>
        <taxon>Pseudonocardiaceae</taxon>
        <taxon>Actinosynnema</taxon>
    </lineage>
</organism>
<name>A0A290YZ86_9PSEU</name>
<gene>
    <name evidence="2" type="ORF">CNX65_01165</name>
</gene>